<gene>
    <name evidence="2" type="ORF">M378DRAFT_17589</name>
</gene>
<organism evidence="2 3">
    <name type="scientific">Amanita muscaria (strain Koide BX008)</name>
    <dbReference type="NCBI Taxonomy" id="946122"/>
    <lineage>
        <taxon>Eukaryota</taxon>
        <taxon>Fungi</taxon>
        <taxon>Dikarya</taxon>
        <taxon>Basidiomycota</taxon>
        <taxon>Agaricomycotina</taxon>
        <taxon>Agaricomycetes</taxon>
        <taxon>Agaricomycetidae</taxon>
        <taxon>Agaricales</taxon>
        <taxon>Pluteineae</taxon>
        <taxon>Amanitaceae</taxon>
        <taxon>Amanita</taxon>
    </lineage>
</organism>
<accession>A0A0C2RZL7</accession>
<reference evidence="2 3" key="1">
    <citation type="submission" date="2014-04" db="EMBL/GenBank/DDBJ databases">
        <title>Evolutionary Origins and Diversification of the Mycorrhizal Mutualists.</title>
        <authorList>
            <consortium name="DOE Joint Genome Institute"/>
            <consortium name="Mycorrhizal Genomics Consortium"/>
            <person name="Kohler A."/>
            <person name="Kuo A."/>
            <person name="Nagy L.G."/>
            <person name="Floudas D."/>
            <person name="Copeland A."/>
            <person name="Barry K.W."/>
            <person name="Cichocki N."/>
            <person name="Veneault-Fourrey C."/>
            <person name="LaButti K."/>
            <person name="Lindquist E.A."/>
            <person name="Lipzen A."/>
            <person name="Lundell T."/>
            <person name="Morin E."/>
            <person name="Murat C."/>
            <person name="Riley R."/>
            <person name="Ohm R."/>
            <person name="Sun H."/>
            <person name="Tunlid A."/>
            <person name="Henrissat B."/>
            <person name="Grigoriev I.V."/>
            <person name="Hibbett D.S."/>
            <person name="Martin F."/>
        </authorList>
    </citation>
    <scope>NUCLEOTIDE SEQUENCE [LARGE SCALE GENOMIC DNA]</scope>
    <source>
        <strain evidence="2 3">Koide BX008</strain>
    </source>
</reference>
<keyword evidence="3" id="KW-1185">Reference proteome</keyword>
<dbReference type="EMBL" id="KN818469">
    <property type="protein sequence ID" value="KIL55825.1"/>
    <property type="molecule type" value="Genomic_DNA"/>
</dbReference>
<dbReference type="InParanoid" id="A0A0C2RZL7"/>
<evidence type="ECO:0008006" key="4">
    <source>
        <dbReference type="Google" id="ProtNLM"/>
    </source>
</evidence>
<dbReference type="STRING" id="946122.A0A0C2RZL7"/>
<evidence type="ECO:0000313" key="3">
    <source>
        <dbReference type="Proteomes" id="UP000054549"/>
    </source>
</evidence>
<dbReference type="HOGENOM" id="CLU_1299423_0_0_1"/>
<evidence type="ECO:0000256" key="1">
    <source>
        <dbReference type="SAM" id="MobiDB-lite"/>
    </source>
</evidence>
<name>A0A0C2RZL7_AMAMK</name>
<feature type="region of interest" description="Disordered" evidence="1">
    <location>
        <begin position="140"/>
        <end position="182"/>
    </location>
</feature>
<proteinExistence type="predicted"/>
<protein>
    <recommendedName>
        <fullName evidence="4">BHLH domain-containing protein</fullName>
    </recommendedName>
</protein>
<dbReference type="AlphaFoldDB" id="A0A0C2RZL7"/>
<sequence length="212" mass="22875">MQDQSLATRDWSIAVKCPHHSPRSIRLLSSSIALLVFRGVPALRVLEDRDSSEGKKIKRAVKGGVMVKDLPSPTGPKANVLGKAVEYIKVLKNRLRAEQTGLKELAAGLERDELDAGGLDNNEAEYDEDGEIGRKCKRGRVASSAATNVNGAAKKADAKDMKAQQSTLQQQHPAGENAAGSVDDLGKSPFLFRLSRQHGVVLATPSCRPRRS</sequence>
<dbReference type="Proteomes" id="UP000054549">
    <property type="component" value="Unassembled WGS sequence"/>
</dbReference>
<evidence type="ECO:0000313" key="2">
    <source>
        <dbReference type="EMBL" id="KIL55825.1"/>
    </source>
</evidence>
<dbReference type="OrthoDB" id="2133190at2759"/>